<comment type="caution">
    <text evidence="3">The sequence shown here is derived from an EMBL/GenBank/DDBJ whole genome shotgun (WGS) entry which is preliminary data.</text>
</comment>
<dbReference type="Gene3D" id="3.20.20.80">
    <property type="entry name" value="Glycosidases"/>
    <property type="match status" value="1"/>
</dbReference>
<dbReference type="InterPro" id="IPR006101">
    <property type="entry name" value="Glyco_hydro_2"/>
</dbReference>
<dbReference type="SUPFAM" id="SSF49785">
    <property type="entry name" value="Galactose-binding domain-like"/>
    <property type="match status" value="1"/>
</dbReference>
<dbReference type="AlphaFoldDB" id="A0A917UWZ7"/>
<dbReference type="GO" id="GO:0005975">
    <property type="term" value="P:carbohydrate metabolic process"/>
    <property type="evidence" value="ECO:0007669"/>
    <property type="project" value="InterPro"/>
</dbReference>
<dbReference type="PANTHER" id="PTHR42732:SF3">
    <property type="entry name" value="HYDROLASE"/>
    <property type="match status" value="1"/>
</dbReference>
<dbReference type="PRINTS" id="PR00132">
    <property type="entry name" value="GLHYDRLASE2"/>
</dbReference>
<dbReference type="InterPro" id="IPR051913">
    <property type="entry name" value="GH2_Domain-Containing"/>
</dbReference>
<feature type="region of interest" description="Disordered" evidence="1">
    <location>
        <begin position="1"/>
        <end position="21"/>
    </location>
</feature>
<dbReference type="InterPro" id="IPR008979">
    <property type="entry name" value="Galactose-bd-like_sf"/>
</dbReference>
<dbReference type="GO" id="GO:0004553">
    <property type="term" value="F:hydrolase activity, hydrolyzing O-glycosyl compounds"/>
    <property type="evidence" value="ECO:0007669"/>
    <property type="project" value="InterPro"/>
</dbReference>
<proteinExistence type="predicted"/>
<dbReference type="PANTHER" id="PTHR42732">
    <property type="entry name" value="BETA-GALACTOSIDASE"/>
    <property type="match status" value="1"/>
</dbReference>
<name>A0A917UWZ7_9MICO</name>
<feature type="domain" description="Glycoside hydrolase family 2 catalytic" evidence="2">
    <location>
        <begin position="304"/>
        <end position="466"/>
    </location>
</feature>
<dbReference type="RefSeq" id="WP_188744474.1">
    <property type="nucleotide sequence ID" value="NZ_BAABFW010000050.1"/>
</dbReference>
<evidence type="ECO:0000313" key="3">
    <source>
        <dbReference type="EMBL" id="GGJ91715.1"/>
    </source>
</evidence>
<feature type="region of interest" description="Disordered" evidence="1">
    <location>
        <begin position="576"/>
        <end position="600"/>
    </location>
</feature>
<reference evidence="3" key="1">
    <citation type="journal article" date="2014" name="Int. J. Syst. Evol. Microbiol.">
        <title>Complete genome sequence of Corynebacterium casei LMG S-19264T (=DSM 44701T), isolated from a smear-ripened cheese.</title>
        <authorList>
            <consortium name="US DOE Joint Genome Institute (JGI-PGF)"/>
            <person name="Walter F."/>
            <person name="Albersmeier A."/>
            <person name="Kalinowski J."/>
            <person name="Ruckert C."/>
        </authorList>
    </citation>
    <scope>NUCLEOTIDE SEQUENCE</scope>
    <source>
        <strain evidence="3">CGMCC 1.8984</strain>
    </source>
</reference>
<dbReference type="InterPro" id="IPR006103">
    <property type="entry name" value="Glyco_hydro_2_cat"/>
</dbReference>
<evidence type="ECO:0000256" key="1">
    <source>
        <dbReference type="SAM" id="MobiDB-lite"/>
    </source>
</evidence>
<evidence type="ECO:0000259" key="2">
    <source>
        <dbReference type="Pfam" id="PF02836"/>
    </source>
</evidence>
<dbReference type="SUPFAM" id="SSF51445">
    <property type="entry name" value="(Trans)glycosidases"/>
    <property type="match status" value="1"/>
</dbReference>
<keyword evidence="4" id="KW-1185">Reference proteome</keyword>
<dbReference type="Gene3D" id="2.60.120.260">
    <property type="entry name" value="Galactose-binding domain-like"/>
    <property type="match status" value="1"/>
</dbReference>
<reference evidence="3" key="2">
    <citation type="submission" date="2020-09" db="EMBL/GenBank/DDBJ databases">
        <authorList>
            <person name="Sun Q."/>
            <person name="Zhou Y."/>
        </authorList>
    </citation>
    <scope>NUCLEOTIDE SEQUENCE</scope>
    <source>
        <strain evidence="3">CGMCC 1.8984</strain>
    </source>
</reference>
<dbReference type="InterPro" id="IPR017853">
    <property type="entry name" value="GH"/>
</dbReference>
<gene>
    <name evidence="3" type="ORF">GCM10011372_32730</name>
</gene>
<dbReference type="Proteomes" id="UP000636956">
    <property type="component" value="Unassembled WGS sequence"/>
</dbReference>
<organism evidence="3 4">
    <name type="scientific">Agromyces bauzanensis</name>
    <dbReference type="NCBI Taxonomy" id="1308924"/>
    <lineage>
        <taxon>Bacteria</taxon>
        <taxon>Bacillati</taxon>
        <taxon>Actinomycetota</taxon>
        <taxon>Actinomycetes</taxon>
        <taxon>Micrococcales</taxon>
        <taxon>Microbacteriaceae</taxon>
        <taxon>Agromyces</taxon>
    </lineage>
</organism>
<accession>A0A917UWZ7</accession>
<protein>
    <submittedName>
        <fullName evidence="3">Beta-galactosidase</fullName>
    </submittedName>
</protein>
<evidence type="ECO:0000313" key="4">
    <source>
        <dbReference type="Proteomes" id="UP000636956"/>
    </source>
</evidence>
<dbReference type="Pfam" id="PF02836">
    <property type="entry name" value="Glyco_hydro_2_C"/>
    <property type="match status" value="1"/>
</dbReference>
<feature type="compositionally biased region" description="Basic and acidic residues" evidence="1">
    <location>
        <begin position="581"/>
        <end position="600"/>
    </location>
</feature>
<dbReference type="EMBL" id="BMMD01000025">
    <property type="protein sequence ID" value="GGJ91715.1"/>
    <property type="molecule type" value="Genomic_DNA"/>
</dbReference>
<sequence length="600" mass="67799">MRQPDLPDATRQDGRYPRPQLMRPQWSELDGDWEFAFGTDPAQQPHTVAFDRRIRVPYPPESPASGIGETGYHHVVWYRRSIARDGLVAAGLSDERSRVLLHFGAVDWAADVWLNDVFLGRHEGGQSPFTFDVTHALVTGDRNALVVRAIDDPHDVSIPRGKQDWREAPHSIWYHRTTGIWQPVWMECVPPLHVVDLAWESDVPWACVNLELTLSRPPSIASWASVTLSFEGELIAEARFRLLERASHLRLSLPHQRNGQQYEELLWSADHPRLLDATVILEEEGAAEPADAVSSYLGLRTVEAVDRTFLLNDRPLYLRAVLSQNYWPESHLAAPDSQALRREVEVIKELGFNAARVHQKAEDPRFLYWADRLGLLIWGETASAYEFNGRAVSALTTEWMDLVRRDRSHPSIIAWVPLNESWGVQHISHDERQQSFSRAITALTRALDATRPVISNDGWEHTDSDIWTIHDYDDDPERIGRRYGSVEAVDELLSGFGPAGRRMSASQDDRAQPIMLTEFGGVSYLDEHVDGAWGYSSAHDPAQFETQVAALLRAVQASPVLSGFCYTQLTDTGQETNGLLRSDRSPKVPVESLRRAIEGR</sequence>